<keyword evidence="2" id="KW-1185">Reference proteome</keyword>
<protein>
    <submittedName>
        <fullName evidence="1">Uncharacterized protein</fullName>
    </submittedName>
</protein>
<dbReference type="EMBL" id="CM038913">
    <property type="protein sequence ID" value="KAH9556266.1"/>
    <property type="molecule type" value="Genomic_DNA"/>
</dbReference>
<proteinExistence type="predicted"/>
<name>A0ACB8HJ72_9BRYO</name>
<organism evidence="1 2">
    <name type="scientific">Sphagnum magellanicum</name>
    <dbReference type="NCBI Taxonomy" id="128215"/>
    <lineage>
        <taxon>Eukaryota</taxon>
        <taxon>Viridiplantae</taxon>
        <taxon>Streptophyta</taxon>
        <taxon>Embryophyta</taxon>
        <taxon>Bryophyta</taxon>
        <taxon>Sphagnophytina</taxon>
        <taxon>Sphagnopsida</taxon>
        <taxon>Sphagnales</taxon>
        <taxon>Sphagnaceae</taxon>
        <taxon>Sphagnum</taxon>
    </lineage>
</organism>
<accession>A0ACB8HJ72</accession>
<evidence type="ECO:0000313" key="1">
    <source>
        <dbReference type="EMBL" id="KAH9556266.1"/>
    </source>
</evidence>
<dbReference type="Proteomes" id="UP000828922">
    <property type="component" value="Linkage Group LG07"/>
</dbReference>
<comment type="caution">
    <text evidence="1">The sequence shown here is derived from an EMBL/GenBank/DDBJ whole genome shotgun (WGS) entry which is preliminary data.</text>
</comment>
<evidence type="ECO:0000313" key="2">
    <source>
        <dbReference type="Proteomes" id="UP000828922"/>
    </source>
</evidence>
<reference evidence="2" key="1">
    <citation type="journal article" date="2022" name="New Phytol.">
        <title>Phylogenomic structure and speciation in an emerging model: the Sphagnum magellanicum complex (Bryophyta).</title>
        <authorList>
            <person name="Shaw A.J."/>
            <person name="Piatkowski B."/>
            <person name="Duffy A.M."/>
            <person name="Aguero B."/>
            <person name="Imwattana K."/>
            <person name="Nieto-Lugilde M."/>
            <person name="Healey A."/>
            <person name="Weston D.J."/>
            <person name="Patel M.N."/>
            <person name="Schmutz J."/>
            <person name="Grimwood J."/>
            <person name="Yavitt J.B."/>
            <person name="Hassel K."/>
            <person name="Stenoien H.K."/>
            <person name="Flatberg K.I."/>
            <person name="Bickford C.P."/>
            <person name="Hicks K.A."/>
        </authorList>
    </citation>
    <scope>NUCLEOTIDE SEQUENCE [LARGE SCALE GENOMIC DNA]</scope>
</reference>
<gene>
    <name evidence="1" type="ORF">CY35_07G017600</name>
</gene>
<sequence>MEQDDEEFEQLLCEIPHVTSTNPVVDVPRATSAPPHLEELQRVHGSEIEEGSSTGMHEDEALPAVKPFVDIRCDEHYESFYRSYAGVKKLPPPMDNRTLYSDLPALLSPKSSSSSSGSSATHISPFLAELTLDGNPGGGGHQRKQHRLDMQRKQHQLTSLQQQPQPQQTQQQQREPTPSFQAPGAHQYEGVPSSQNDRSSSSDHHLTAAFGNLSFEEGSSILLQSLIDDKKGGDNRAILSNGSVCGRGSSAVVQHPLSNGHGLAGSNGLYSHLDVYGTESSAPSYEFYASRSSPSLDLFTGKPVVNMNGLRNGSSCYDGMGSEYAEVVATQAFKKAMRQQNSPGGGYGSGGAGGAAGSQYHQQLEVVAATLQAATRNPSAVASGNILPSSRLQKQIPYDYNDMDYFAAQQLVEAQAQAQATATAAQYAHLEERQQQHRLYVQQQLTERQKQIQLLASLQAQVNGRPGGGGTYPSAGSMPIRGSRNASALQQLGFAAGANAQNNQALERKLRLQQALNPPDVIWGSNTEISELGFSDNSCRTPTVGSVCRYYLQGFCSRSEACPFLHPPLHGTKAVSHTTPVAVKEASRSTAVRDGRLPPYPDKILRRNTRVSHSGKTNSFSPVAGAQRIGDMVVSNGHGHGYLNGHCSSGSGHISPTDLSDALAHPQLRIQDHMEFDVGRLMTPHSLQQQQPPKYTTLEEVEGHIYLIAKDQHGCRFLQKKFDEGGPEDVEKIFHEIISHITELMKDPFGNYLVQKLLEVCDEKQRMEILRSVTMDGELVRISLNMHGTRAVQKLIETLKSPEQVAMVITALSNGVVELIKDLNGNHVVQRCLQKLSHEDSQFIFDAAALHCVEIATHRHGCCVMQRCVDFALDHQRQRLVAEVAANALTLSQDPYGNYVVQYILDLKTAWSSTEVMARLEGNYAFLSMQKFSSNVVEKCLKLGVEEPRSRLVRELMTSPHLGQLLQDQYANYVIQSALSVCKQGALHSGLVDAIRPHLPALRNSPYGKRILSRTNPKK</sequence>